<dbReference type="AlphaFoldDB" id="A0A0F5LFA1"/>
<evidence type="ECO:0000313" key="2">
    <source>
        <dbReference type="EMBL" id="KKB81046.1"/>
    </source>
</evidence>
<name>A0A0F5LFA1_9HYPH</name>
<protein>
    <submittedName>
        <fullName evidence="2">Uncharacterized protein</fullName>
    </submittedName>
</protein>
<dbReference type="Proteomes" id="UP000033514">
    <property type="component" value="Unassembled WGS sequence"/>
</dbReference>
<evidence type="ECO:0000256" key="1">
    <source>
        <dbReference type="SAM" id="MobiDB-lite"/>
    </source>
</evidence>
<comment type="caution">
    <text evidence="2">The sequence shown here is derived from an EMBL/GenBank/DDBJ whole genome shotgun (WGS) entry which is preliminary data.</text>
</comment>
<reference evidence="2 3" key="1">
    <citation type="submission" date="2015-03" db="EMBL/GenBank/DDBJ databases">
        <authorList>
            <person name="Hassan Y.I."/>
            <person name="Lepp D."/>
            <person name="Zhou T."/>
        </authorList>
    </citation>
    <scope>NUCLEOTIDE SEQUENCE [LARGE SCALE GENOMIC DNA]</scope>
    <source>
        <strain evidence="2 3">GH2-10</strain>
    </source>
</reference>
<keyword evidence="3" id="KW-1185">Reference proteome</keyword>
<feature type="region of interest" description="Disordered" evidence="1">
    <location>
        <begin position="28"/>
        <end position="49"/>
    </location>
</feature>
<dbReference type="STRING" id="361041.VW35_02445"/>
<dbReference type="PATRIC" id="fig|361041.3.peg.3875"/>
<gene>
    <name evidence="2" type="ORF">VW35_02445</name>
</gene>
<proteinExistence type="predicted"/>
<evidence type="ECO:0000313" key="3">
    <source>
        <dbReference type="Proteomes" id="UP000033514"/>
    </source>
</evidence>
<dbReference type="EMBL" id="LAJG01000005">
    <property type="protein sequence ID" value="KKB81046.1"/>
    <property type="molecule type" value="Genomic_DNA"/>
</dbReference>
<accession>A0A0F5LFA1</accession>
<organism evidence="2 3">
    <name type="scientific">Devosia soli</name>
    <dbReference type="NCBI Taxonomy" id="361041"/>
    <lineage>
        <taxon>Bacteria</taxon>
        <taxon>Pseudomonadati</taxon>
        <taxon>Pseudomonadota</taxon>
        <taxon>Alphaproteobacteria</taxon>
        <taxon>Hyphomicrobiales</taxon>
        <taxon>Devosiaceae</taxon>
        <taxon>Devosia</taxon>
    </lineage>
</organism>
<sequence length="99" mass="11304">MRIMHPPIYSMARTPGLRKITPGWKDDSLYRRRRPVTTPPVPRSAEQIERSTQAFLDAMNERLKSYGQKSLEKIVDQEARIAIEGDTAMDDVPFGETGE</sequence>